<dbReference type="SUPFAM" id="SSF82185">
    <property type="entry name" value="Histone H3 K4-specific methyltransferase SET7/9 N-terminal domain"/>
    <property type="match status" value="1"/>
</dbReference>
<feature type="compositionally biased region" description="Basic and acidic residues" evidence="1">
    <location>
        <begin position="54"/>
        <end position="64"/>
    </location>
</feature>
<evidence type="ECO:0000313" key="2">
    <source>
        <dbReference type="EMBL" id="KAL3804505.1"/>
    </source>
</evidence>
<dbReference type="AlphaFoldDB" id="A0ABD3QVY3"/>
<feature type="compositionally biased region" description="Gly residues" evidence="1">
    <location>
        <begin position="106"/>
        <end position="117"/>
    </location>
</feature>
<dbReference type="EMBL" id="JABMIG020000007">
    <property type="protein sequence ID" value="KAL3804505.1"/>
    <property type="molecule type" value="Genomic_DNA"/>
</dbReference>
<feature type="region of interest" description="Disordered" evidence="1">
    <location>
        <begin position="239"/>
        <end position="330"/>
    </location>
</feature>
<name>A0ABD3QVY3_9STRA</name>
<gene>
    <name evidence="2" type="ORF">HJC23_002544</name>
</gene>
<feature type="region of interest" description="Disordered" evidence="1">
    <location>
        <begin position="347"/>
        <end position="388"/>
    </location>
</feature>
<dbReference type="Proteomes" id="UP001516023">
    <property type="component" value="Unassembled WGS sequence"/>
</dbReference>
<sequence>MSGEDKLNTAEHDAKGRCVRHPDIRLRKKKLLGGWKILIGHCPECCLEEMRRVRDEIEGGESKRKKEKKKDKKKKTKQRGSDDREKDGMSLTSDGYDPNVGDHHGGGGNGGRYPGSGGRRHHHREDGESEATGSTAQMSGGGSVVSEQYYREGAHMSSGVAHGGDFGRGGYHQPSYQSQMMIGQQPPPERTMVLSMAFIDPHTGQRGTYTGQVNSLTHKPDGKGTVYYNNGMIAEGSWSNGVLTGDGSSNGGSDEGHDDQGDYPYSPADRSSSRPKTNDSRSQSRNRAAEQDLGISGNLHLLSGLPGAQSRPRGASASVQSYNSRTSHGQISGSASVTAAYADQGSAFYGGSGSQYRPPQRGHHQHSQGFHGRMHGPPTMNKRGEYEP</sequence>
<reference evidence="2 3" key="1">
    <citation type="journal article" date="2020" name="G3 (Bethesda)">
        <title>Improved Reference Genome for Cyclotella cryptica CCMP332, a Model for Cell Wall Morphogenesis, Salinity Adaptation, and Lipid Production in Diatoms (Bacillariophyta).</title>
        <authorList>
            <person name="Roberts W.R."/>
            <person name="Downey K.M."/>
            <person name="Ruck E.C."/>
            <person name="Traller J.C."/>
            <person name="Alverson A.J."/>
        </authorList>
    </citation>
    <scope>NUCLEOTIDE SEQUENCE [LARGE SCALE GENOMIC DNA]</scope>
    <source>
        <strain evidence="2 3">CCMP332</strain>
    </source>
</reference>
<evidence type="ECO:0000256" key="1">
    <source>
        <dbReference type="SAM" id="MobiDB-lite"/>
    </source>
</evidence>
<evidence type="ECO:0000313" key="3">
    <source>
        <dbReference type="Proteomes" id="UP001516023"/>
    </source>
</evidence>
<feature type="compositionally biased region" description="Basic and acidic residues" evidence="1">
    <location>
        <begin position="79"/>
        <end position="88"/>
    </location>
</feature>
<organism evidence="2 3">
    <name type="scientific">Cyclotella cryptica</name>
    <dbReference type="NCBI Taxonomy" id="29204"/>
    <lineage>
        <taxon>Eukaryota</taxon>
        <taxon>Sar</taxon>
        <taxon>Stramenopiles</taxon>
        <taxon>Ochrophyta</taxon>
        <taxon>Bacillariophyta</taxon>
        <taxon>Coscinodiscophyceae</taxon>
        <taxon>Thalassiosirophycidae</taxon>
        <taxon>Stephanodiscales</taxon>
        <taxon>Stephanodiscaceae</taxon>
        <taxon>Cyclotella</taxon>
    </lineage>
</organism>
<feature type="compositionally biased region" description="Polar residues" evidence="1">
    <location>
        <begin position="317"/>
        <end position="330"/>
    </location>
</feature>
<feature type="compositionally biased region" description="Basic residues" evidence="1">
    <location>
        <begin position="65"/>
        <end position="78"/>
    </location>
</feature>
<protein>
    <submittedName>
        <fullName evidence="2">Uncharacterized protein</fullName>
    </submittedName>
</protein>
<feature type="region of interest" description="Disordered" evidence="1">
    <location>
        <begin position="54"/>
        <end position="142"/>
    </location>
</feature>
<keyword evidence="3" id="KW-1185">Reference proteome</keyword>
<proteinExistence type="predicted"/>
<accession>A0ABD3QVY3</accession>
<comment type="caution">
    <text evidence="2">The sequence shown here is derived from an EMBL/GenBank/DDBJ whole genome shotgun (WGS) entry which is preliminary data.</text>
</comment>